<evidence type="ECO:0000313" key="2">
    <source>
        <dbReference type="Proteomes" id="UP000284824"/>
    </source>
</evidence>
<comment type="caution">
    <text evidence="1">The sequence shown here is derived from an EMBL/GenBank/DDBJ whole genome shotgun (WGS) entry which is preliminary data.</text>
</comment>
<name>A0A438LXX5_9ACTN</name>
<gene>
    <name evidence="1" type="ORF">EDD27_0596</name>
</gene>
<reference evidence="1 2" key="1">
    <citation type="submission" date="2019-01" db="EMBL/GenBank/DDBJ databases">
        <title>Sequencing the genomes of 1000 actinobacteria strains.</title>
        <authorList>
            <person name="Klenk H.-P."/>
        </authorList>
    </citation>
    <scope>NUCLEOTIDE SEQUENCE [LARGE SCALE GENOMIC DNA]</scope>
    <source>
        <strain evidence="1 2">DSM 43925</strain>
    </source>
</reference>
<sequence>MATPTKPKRRARILAGSAKTVRAASIYLDDRLPFARWCLGSRWRWCRCTR</sequence>
<dbReference type="Proteomes" id="UP000284824">
    <property type="component" value="Unassembled WGS sequence"/>
</dbReference>
<accession>A0A438LXX5</accession>
<keyword evidence="2" id="KW-1185">Reference proteome</keyword>
<protein>
    <submittedName>
        <fullName evidence="1">Uncharacterized protein</fullName>
    </submittedName>
</protein>
<evidence type="ECO:0000313" key="1">
    <source>
        <dbReference type="EMBL" id="RVX38301.1"/>
    </source>
</evidence>
<organism evidence="1 2">
    <name type="scientific">Nonomuraea polychroma</name>
    <dbReference type="NCBI Taxonomy" id="46176"/>
    <lineage>
        <taxon>Bacteria</taxon>
        <taxon>Bacillati</taxon>
        <taxon>Actinomycetota</taxon>
        <taxon>Actinomycetes</taxon>
        <taxon>Streptosporangiales</taxon>
        <taxon>Streptosporangiaceae</taxon>
        <taxon>Nonomuraea</taxon>
    </lineage>
</organism>
<dbReference type="AlphaFoldDB" id="A0A438LXX5"/>
<proteinExistence type="predicted"/>
<dbReference type="EMBL" id="SAUN01000001">
    <property type="protein sequence ID" value="RVX38301.1"/>
    <property type="molecule type" value="Genomic_DNA"/>
</dbReference>